<reference evidence="2 3" key="1">
    <citation type="journal article" date="2019" name="Int. J. Syst. Evol. Microbiol.">
        <title>The Global Catalogue of Microorganisms (GCM) 10K type strain sequencing project: providing services to taxonomists for standard genome sequencing and annotation.</title>
        <authorList>
            <consortium name="The Broad Institute Genomics Platform"/>
            <consortium name="The Broad Institute Genome Sequencing Center for Infectious Disease"/>
            <person name="Wu L."/>
            <person name="Ma J."/>
        </authorList>
    </citation>
    <scope>NUCLEOTIDE SEQUENCE [LARGE SCALE GENOMIC DNA]</scope>
    <source>
        <strain evidence="2 3">DSM 26526</strain>
    </source>
</reference>
<accession>A0ABD5XG17</accession>
<keyword evidence="3" id="KW-1185">Reference proteome</keyword>
<evidence type="ECO:0000256" key="1">
    <source>
        <dbReference type="SAM" id="Phobius"/>
    </source>
</evidence>
<keyword evidence="1" id="KW-0472">Membrane</keyword>
<organism evidence="2 3">
    <name type="scientific">Haloferax chudinovii</name>
    <dbReference type="NCBI Taxonomy" id="1109010"/>
    <lineage>
        <taxon>Archaea</taxon>
        <taxon>Methanobacteriati</taxon>
        <taxon>Methanobacteriota</taxon>
        <taxon>Stenosarchaea group</taxon>
        <taxon>Halobacteria</taxon>
        <taxon>Halobacteriales</taxon>
        <taxon>Haloferacaceae</taxon>
        <taxon>Haloferax</taxon>
    </lineage>
</organism>
<keyword evidence="1" id="KW-1133">Transmembrane helix</keyword>
<dbReference type="AlphaFoldDB" id="A0ABD5XG17"/>
<proteinExistence type="predicted"/>
<evidence type="ECO:0000313" key="3">
    <source>
        <dbReference type="Proteomes" id="UP001596460"/>
    </source>
</evidence>
<dbReference type="RefSeq" id="WP_390243763.1">
    <property type="nucleotide sequence ID" value="NZ_JBHTAB010000002.1"/>
</dbReference>
<evidence type="ECO:0000313" key="2">
    <source>
        <dbReference type="EMBL" id="MFC7128834.1"/>
    </source>
</evidence>
<dbReference type="Proteomes" id="UP001596460">
    <property type="component" value="Unassembled WGS sequence"/>
</dbReference>
<name>A0ABD5XG17_9EURY</name>
<keyword evidence="1" id="KW-0812">Transmembrane</keyword>
<sequence>MSAFELPGRRESWLTAAATLGGYGLILVAMFLALFVLPYVAFAA</sequence>
<feature type="transmembrane region" description="Helical" evidence="1">
    <location>
        <begin position="20"/>
        <end position="42"/>
    </location>
</feature>
<protein>
    <submittedName>
        <fullName evidence="2">Uncharacterized protein</fullName>
    </submittedName>
</protein>
<dbReference type="EMBL" id="JBHTAB010000002">
    <property type="protein sequence ID" value="MFC7128834.1"/>
    <property type="molecule type" value="Genomic_DNA"/>
</dbReference>
<comment type="caution">
    <text evidence="2">The sequence shown here is derived from an EMBL/GenBank/DDBJ whole genome shotgun (WGS) entry which is preliminary data.</text>
</comment>
<gene>
    <name evidence="2" type="ORF">ACFQI8_05420</name>
</gene>